<organism evidence="1">
    <name type="scientific">Chromera velia CCMP2878</name>
    <dbReference type="NCBI Taxonomy" id="1169474"/>
    <lineage>
        <taxon>Eukaryota</taxon>
        <taxon>Sar</taxon>
        <taxon>Alveolata</taxon>
        <taxon>Colpodellida</taxon>
        <taxon>Chromeraceae</taxon>
        <taxon>Chromera</taxon>
    </lineage>
</organism>
<dbReference type="EMBL" id="CDMZ01000695">
    <property type="protein sequence ID" value="CEM19662.1"/>
    <property type="molecule type" value="Genomic_DNA"/>
</dbReference>
<reference evidence="1" key="1">
    <citation type="submission" date="2014-11" db="EMBL/GenBank/DDBJ databases">
        <authorList>
            <person name="Otto D Thomas"/>
            <person name="Naeem Raeece"/>
        </authorList>
    </citation>
    <scope>NUCLEOTIDE SEQUENCE</scope>
</reference>
<name>A0A0G4FXS1_9ALVE</name>
<proteinExistence type="predicted"/>
<dbReference type="PhylomeDB" id="A0A0G4FXS1"/>
<evidence type="ECO:0000313" key="1">
    <source>
        <dbReference type="EMBL" id="CEM19662.1"/>
    </source>
</evidence>
<dbReference type="AlphaFoldDB" id="A0A0G4FXS1"/>
<gene>
    <name evidence="1" type="ORF">Cvel_3844</name>
</gene>
<dbReference type="VEuPathDB" id="CryptoDB:Cvel_3844"/>
<accession>A0A0G4FXS1</accession>
<sequence>MDPSFESPQSLSDFIEHDDGAHKVLLACSSTPSAVLQLVCKAFKKAVTDAHKESPPQSQPSQTRTRIEEEILPGTTNTNLALWFLDFPSPPRPELLLHACARANAEETISVLSERHPQLCRALQFLSGGRVWLDDEVPSVSNLLAICDGAVEGGHADLLNSALLRLTHAVRPVLQREGRDRVWWGRDGIPWEEWVKKALVKGQWEVRKVLLDSLEDEAPEVERENVKSFLLPSVGLAHLSSLPLETLQSLSIQPFYLKDSLLNFFAATPPAKERNCGCGCLPSRGTLTKLQPPPCPSLHAVTPQSRT</sequence>
<protein>
    <submittedName>
        <fullName evidence="1">Uncharacterized protein</fullName>
    </submittedName>
</protein>